<dbReference type="AlphaFoldDB" id="A0A6J4K935"/>
<dbReference type="InterPro" id="IPR039068">
    <property type="entry name" value="PqqC-like"/>
</dbReference>
<evidence type="ECO:0008006" key="4">
    <source>
        <dbReference type="Google" id="ProtNLM"/>
    </source>
</evidence>
<dbReference type="PANTHER" id="PTHR40279">
    <property type="entry name" value="PQQC-LIKE PROTEIN"/>
    <property type="match status" value="1"/>
</dbReference>
<dbReference type="PANTHER" id="PTHR40279:SF3">
    <property type="entry name" value="4-AMINOBENZOATE SYNTHASE"/>
    <property type="match status" value="1"/>
</dbReference>
<evidence type="ECO:0000256" key="2">
    <source>
        <dbReference type="SAM" id="MobiDB-lite"/>
    </source>
</evidence>
<dbReference type="InterPro" id="IPR016084">
    <property type="entry name" value="Haem_Oase-like_multi-hlx"/>
</dbReference>
<dbReference type="GO" id="GO:0016491">
    <property type="term" value="F:oxidoreductase activity"/>
    <property type="evidence" value="ECO:0007669"/>
    <property type="project" value="UniProtKB-KW"/>
</dbReference>
<reference evidence="3" key="1">
    <citation type="submission" date="2020-02" db="EMBL/GenBank/DDBJ databases">
        <authorList>
            <person name="Meier V. D."/>
        </authorList>
    </citation>
    <scope>NUCLEOTIDE SEQUENCE</scope>
    <source>
        <strain evidence="3">AVDCRST_MAG11</strain>
    </source>
</reference>
<gene>
    <name evidence="3" type="ORF">AVDCRST_MAG11-722</name>
</gene>
<accession>A0A6J4K935</accession>
<feature type="compositionally biased region" description="Low complexity" evidence="2">
    <location>
        <begin position="8"/>
        <end position="21"/>
    </location>
</feature>
<protein>
    <recommendedName>
        <fullName evidence="4">Iron-containing redox enzyme family protein</fullName>
    </recommendedName>
</protein>
<sequence>MSYRNSSPADAPGAAHAHAGARVPHDSAAAHGVDVSTFLEFDEPATPGGAAYPLEQEVALGLDVEPDADVPAPPAEQHLELPRSALVVVDAHRPRLPALLRTALFGGPLDATLAVRPGLERQLLDGARDLAERAYPSGRTTVRQSDRWIDHEARDEHQRAILAVYQQHMRLPHQGTSENQFHPLACQILRILEQPWERDMLARARRQQPIDAASLPASGRAFAAWYKQAAFLHPLYEHDLYAFLASEATRPQIEWFLTMEAAGEAAFDDLVALGQVGTRGEVKMEMAQNFWDEMGNGKTHAVHTHLFYRLIEGLAIEPPEADELPWQVLAGVNVMLWACIPRRNAFRAQGALGAVELLAPQRCTRLVHGALRLGIAKRTVSYYGAHAIIDIGHAEGWLEHVVAPQVDSVPAARVDIAEGLLLRADASLDYFDYCLATARAL</sequence>
<proteinExistence type="predicted"/>
<dbReference type="SMART" id="SM01236">
    <property type="entry name" value="Haem_oxygenase_2"/>
    <property type="match status" value="1"/>
</dbReference>
<evidence type="ECO:0000256" key="1">
    <source>
        <dbReference type="ARBA" id="ARBA00023002"/>
    </source>
</evidence>
<dbReference type="Pfam" id="PF14518">
    <property type="entry name" value="Haem_oxygenas_2"/>
    <property type="match status" value="1"/>
</dbReference>
<name>A0A6J4K935_9BACT</name>
<dbReference type="EMBL" id="CADCTU010000154">
    <property type="protein sequence ID" value="CAA9299601.1"/>
    <property type="molecule type" value="Genomic_DNA"/>
</dbReference>
<evidence type="ECO:0000313" key="3">
    <source>
        <dbReference type="EMBL" id="CAA9299601.1"/>
    </source>
</evidence>
<keyword evidence="1" id="KW-0560">Oxidoreductase</keyword>
<feature type="region of interest" description="Disordered" evidence="2">
    <location>
        <begin position="1"/>
        <end position="25"/>
    </location>
</feature>
<dbReference type="Gene3D" id="1.20.910.10">
    <property type="entry name" value="Heme oxygenase-like"/>
    <property type="match status" value="1"/>
</dbReference>
<organism evidence="3">
    <name type="scientific">uncultured Gemmatimonadaceae bacterium</name>
    <dbReference type="NCBI Taxonomy" id="246130"/>
    <lineage>
        <taxon>Bacteria</taxon>
        <taxon>Pseudomonadati</taxon>
        <taxon>Gemmatimonadota</taxon>
        <taxon>Gemmatimonadia</taxon>
        <taxon>Gemmatimonadales</taxon>
        <taxon>Gemmatimonadaceae</taxon>
        <taxon>environmental samples</taxon>
    </lineage>
</organism>
<dbReference type="SUPFAM" id="SSF48613">
    <property type="entry name" value="Heme oxygenase-like"/>
    <property type="match status" value="1"/>
</dbReference>